<dbReference type="AlphaFoldDB" id="A0A8D8NJY9"/>
<evidence type="ECO:0000256" key="1">
    <source>
        <dbReference type="SAM" id="Phobius"/>
    </source>
</evidence>
<sequence length="280" mass="29439">MLDRWGHEGLQAKVPLGVAGRHAGHVVELARLGDLRLGRQHDRFGGLLLGLALSARRRQGNVLRVADQLLDAHPHLAGGLVRVEAEADHLAVVCRQTHGVEGGRGHLVVREIVDGVLPEGETGAPLGEHEAHAGCAPGPGAALVVQQHRNSGVHQAPVLLADALVQVGQRRADVHLRAQPAEEALDLGPLKLRDHPIVQTDQIVLAVLVLCVILFVDVVPVQALLLLKLLQLLLLLLMVPMMMVMMVVVMVMTMTSGTAAAGSVGATATAGVAGLAGNRL</sequence>
<evidence type="ECO:0000313" key="2">
    <source>
        <dbReference type="EMBL" id="CAG6567906.1"/>
    </source>
</evidence>
<accession>A0A8D8NJY9</accession>
<keyword evidence="1" id="KW-0472">Membrane</keyword>
<keyword evidence="1" id="KW-1133">Transmembrane helix</keyword>
<feature type="transmembrane region" description="Helical" evidence="1">
    <location>
        <begin position="258"/>
        <end position="277"/>
    </location>
</feature>
<name>A0A8D8NJY9_CULPI</name>
<proteinExistence type="predicted"/>
<dbReference type="EMBL" id="HBUE01278772">
    <property type="protein sequence ID" value="CAG6567906.1"/>
    <property type="molecule type" value="Transcribed_RNA"/>
</dbReference>
<dbReference type="EMBL" id="HBUE01173304">
    <property type="protein sequence ID" value="CAG6516407.1"/>
    <property type="molecule type" value="Transcribed_RNA"/>
</dbReference>
<protein>
    <submittedName>
        <fullName evidence="2">(northern house mosquito) hypothetical protein</fullName>
    </submittedName>
</protein>
<organism evidence="2">
    <name type="scientific">Culex pipiens</name>
    <name type="common">House mosquito</name>
    <dbReference type="NCBI Taxonomy" id="7175"/>
    <lineage>
        <taxon>Eukaryota</taxon>
        <taxon>Metazoa</taxon>
        <taxon>Ecdysozoa</taxon>
        <taxon>Arthropoda</taxon>
        <taxon>Hexapoda</taxon>
        <taxon>Insecta</taxon>
        <taxon>Pterygota</taxon>
        <taxon>Neoptera</taxon>
        <taxon>Endopterygota</taxon>
        <taxon>Diptera</taxon>
        <taxon>Nematocera</taxon>
        <taxon>Culicoidea</taxon>
        <taxon>Culicidae</taxon>
        <taxon>Culicinae</taxon>
        <taxon>Culicini</taxon>
        <taxon>Culex</taxon>
        <taxon>Culex</taxon>
    </lineage>
</organism>
<reference evidence="2" key="1">
    <citation type="submission" date="2021-05" db="EMBL/GenBank/DDBJ databases">
        <authorList>
            <person name="Alioto T."/>
            <person name="Alioto T."/>
            <person name="Gomez Garrido J."/>
        </authorList>
    </citation>
    <scope>NUCLEOTIDE SEQUENCE</scope>
</reference>
<keyword evidence="1" id="KW-0812">Transmembrane</keyword>
<feature type="transmembrane region" description="Helical" evidence="1">
    <location>
        <begin position="232"/>
        <end position="252"/>
    </location>
</feature>
<feature type="transmembrane region" description="Helical" evidence="1">
    <location>
        <begin position="203"/>
        <end position="225"/>
    </location>
</feature>